<proteinExistence type="predicted"/>
<evidence type="ECO:0000256" key="1">
    <source>
        <dbReference type="SAM" id="MobiDB-lite"/>
    </source>
</evidence>
<protein>
    <submittedName>
        <fullName evidence="2">Uncharacterized protein</fullName>
    </submittedName>
</protein>
<dbReference type="AlphaFoldDB" id="A0A067MSV5"/>
<evidence type="ECO:0000313" key="3">
    <source>
        <dbReference type="Proteomes" id="UP000027195"/>
    </source>
</evidence>
<sequence>MGSSHSSSSRDNVPARRNAKPEKRKGKKGRKTKAAAALLRPGIEISMSAASSHHHHAGASCSDGGGGGGGGGGC</sequence>
<feature type="compositionally biased region" description="Polar residues" evidence="1">
    <location>
        <begin position="1"/>
        <end position="11"/>
    </location>
</feature>
<feature type="compositionally biased region" description="Basic residues" evidence="1">
    <location>
        <begin position="22"/>
        <end position="33"/>
    </location>
</feature>
<dbReference type="EMBL" id="KL198023">
    <property type="protein sequence ID" value="KDQ17780.1"/>
    <property type="molecule type" value="Genomic_DNA"/>
</dbReference>
<reference evidence="3" key="1">
    <citation type="journal article" date="2014" name="Proc. Natl. Acad. Sci. U.S.A.">
        <title>Extensive sampling of basidiomycete genomes demonstrates inadequacy of the white-rot/brown-rot paradigm for wood decay fungi.</title>
        <authorList>
            <person name="Riley R."/>
            <person name="Salamov A.A."/>
            <person name="Brown D.W."/>
            <person name="Nagy L.G."/>
            <person name="Floudas D."/>
            <person name="Held B.W."/>
            <person name="Levasseur A."/>
            <person name="Lombard V."/>
            <person name="Morin E."/>
            <person name="Otillar R."/>
            <person name="Lindquist E.A."/>
            <person name="Sun H."/>
            <person name="LaButti K.M."/>
            <person name="Schmutz J."/>
            <person name="Jabbour D."/>
            <person name="Luo H."/>
            <person name="Baker S.E."/>
            <person name="Pisabarro A.G."/>
            <person name="Walton J.D."/>
            <person name="Blanchette R.A."/>
            <person name="Henrissat B."/>
            <person name="Martin F."/>
            <person name="Cullen D."/>
            <person name="Hibbett D.S."/>
            <person name="Grigoriev I.V."/>
        </authorList>
    </citation>
    <scope>NUCLEOTIDE SEQUENCE [LARGE SCALE GENOMIC DNA]</scope>
    <source>
        <strain evidence="3">FD-172 SS1</strain>
    </source>
</reference>
<dbReference type="HOGENOM" id="CLU_2687487_0_0_1"/>
<dbReference type="InParanoid" id="A0A067MSV5"/>
<accession>A0A067MSV5</accession>
<keyword evidence="3" id="KW-1185">Reference proteome</keyword>
<evidence type="ECO:0000313" key="2">
    <source>
        <dbReference type="EMBL" id="KDQ17780.1"/>
    </source>
</evidence>
<feature type="region of interest" description="Disordered" evidence="1">
    <location>
        <begin position="1"/>
        <end position="74"/>
    </location>
</feature>
<gene>
    <name evidence="2" type="ORF">BOTBODRAFT_64184</name>
</gene>
<dbReference type="Proteomes" id="UP000027195">
    <property type="component" value="Unassembled WGS sequence"/>
</dbReference>
<organism evidence="2 3">
    <name type="scientific">Botryobasidium botryosum (strain FD-172 SS1)</name>
    <dbReference type="NCBI Taxonomy" id="930990"/>
    <lineage>
        <taxon>Eukaryota</taxon>
        <taxon>Fungi</taxon>
        <taxon>Dikarya</taxon>
        <taxon>Basidiomycota</taxon>
        <taxon>Agaricomycotina</taxon>
        <taxon>Agaricomycetes</taxon>
        <taxon>Cantharellales</taxon>
        <taxon>Botryobasidiaceae</taxon>
        <taxon>Botryobasidium</taxon>
    </lineage>
</organism>
<feature type="compositionally biased region" description="Gly residues" evidence="1">
    <location>
        <begin position="63"/>
        <end position="74"/>
    </location>
</feature>
<name>A0A067MSV5_BOTB1</name>